<protein>
    <submittedName>
        <fullName evidence="1">Uncharacterized protein</fullName>
    </submittedName>
</protein>
<dbReference type="EMBL" id="JABEBT010000010">
    <property type="protein sequence ID" value="KAF7638668.1"/>
    <property type="molecule type" value="Genomic_DNA"/>
</dbReference>
<dbReference type="Proteomes" id="UP000605970">
    <property type="component" value="Unassembled WGS sequence"/>
</dbReference>
<evidence type="ECO:0000313" key="1">
    <source>
        <dbReference type="EMBL" id="KAF7638668.1"/>
    </source>
</evidence>
<proteinExistence type="predicted"/>
<gene>
    <name evidence="1" type="ORF">Mgra_00001750</name>
</gene>
<reference evidence="1" key="1">
    <citation type="journal article" date="2020" name="Ecol. Evol.">
        <title>Genome structure and content of the rice root-knot nematode (Meloidogyne graminicola).</title>
        <authorList>
            <person name="Phan N.T."/>
            <person name="Danchin E.G.J."/>
            <person name="Klopp C."/>
            <person name="Perfus-Barbeoch L."/>
            <person name="Kozlowski D.K."/>
            <person name="Koutsovoulos G.D."/>
            <person name="Lopez-Roques C."/>
            <person name="Bouchez O."/>
            <person name="Zahm M."/>
            <person name="Besnard G."/>
            <person name="Bellafiore S."/>
        </authorList>
    </citation>
    <scope>NUCLEOTIDE SEQUENCE</scope>
    <source>
        <strain evidence="1">VN-18</strain>
    </source>
</reference>
<keyword evidence="2" id="KW-1185">Reference proteome</keyword>
<evidence type="ECO:0000313" key="2">
    <source>
        <dbReference type="Proteomes" id="UP000605970"/>
    </source>
</evidence>
<comment type="caution">
    <text evidence="1">The sequence shown here is derived from an EMBL/GenBank/DDBJ whole genome shotgun (WGS) entry which is preliminary data.</text>
</comment>
<sequence length="12" mass="1383">MVKLAFVLFLSD</sequence>
<name>A0A8S9ZZG4_9BILA</name>
<accession>A0A8S9ZZG4</accession>
<organism evidence="1 2">
    <name type="scientific">Meloidogyne graminicola</name>
    <dbReference type="NCBI Taxonomy" id="189291"/>
    <lineage>
        <taxon>Eukaryota</taxon>
        <taxon>Metazoa</taxon>
        <taxon>Ecdysozoa</taxon>
        <taxon>Nematoda</taxon>
        <taxon>Chromadorea</taxon>
        <taxon>Rhabditida</taxon>
        <taxon>Tylenchina</taxon>
        <taxon>Tylenchomorpha</taxon>
        <taxon>Tylenchoidea</taxon>
        <taxon>Meloidogynidae</taxon>
        <taxon>Meloidogyninae</taxon>
        <taxon>Meloidogyne</taxon>
    </lineage>
</organism>